<evidence type="ECO:0000313" key="8">
    <source>
        <dbReference type="EMBL" id="BDE94923.1"/>
    </source>
</evidence>
<evidence type="ECO:0000256" key="4">
    <source>
        <dbReference type="ARBA" id="ARBA00022747"/>
    </source>
</evidence>
<keyword evidence="9" id="KW-1185">Reference proteome</keyword>
<dbReference type="GO" id="GO:0008168">
    <property type="term" value="F:methyltransferase activity"/>
    <property type="evidence" value="ECO:0007669"/>
    <property type="project" value="UniProtKB-KW"/>
</dbReference>
<keyword evidence="1 5" id="KW-0489">Methyltransferase</keyword>
<dbReference type="PRINTS" id="PR00105">
    <property type="entry name" value="C5METTRFRASE"/>
</dbReference>
<dbReference type="PANTHER" id="PTHR10629">
    <property type="entry name" value="CYTOSINE-SPECIFIC METHYLTRANSFERASE"/>
    <property type="match status" value="1"/>
</dbReference>
<dbReference type="EMBL" id="AP025564">
    <property type="protein sequence ID" value="BDE94923.1"/>
    <property type="molecule type" value="Genomic_DNA"/>
</dbReference>
<dbReference type="NCBIfam" id="TIGR00675">
    <property type="entry name" value="dcm"/>
    <property type="match status" value="1"/>
</dbReference>
<dbReference type="PROSITE" id="PS00094">
    <property type="entry name" value="C5_MTASE_1"/>
    <property type="match status" value="1"/>
</dbReference>
<protein>
    <recommendedName>
        <fullName evidence="7">Cytosine-specific methyltransferase</fullName>
        <ecNumber evidence="7">2.1.1.37</ecNumber>
    </recommendedName>
</protein>
<evidence type="ECO:0000256" key="7">
    <source>
        <dbReference type="RuleBase" id="RU000417"/>
    </source>
</evidence>
<dbReference type="SUPFAM" id="SSF53335">
    <property type="entry name" value="S-adenosyl-L-methionine-dependent methyltransferases"/>
    <property type="match status" value="1"/>
</dbReference>
<dbReference type="PANTHER" id="PTHR10629:SF52">
    <property type="entry name" value="DNA (CYTOSINE-5)-METHYLTRANSFERASE 1"/>
    <property type="match status" value="1"/>
</dbReference>
<accession>A0ABN6MA84</accession>
<dbReference type="Gene3D" id="3.90.120.10">
    <property type="entry name" value="DNA Methylase, subunit A, domain 2"/>
    <property type="match status" value="1"/>
</dbReference>
<evidence type="ECO:0000256" key="1">
    <source>
        <dbReference type="ARBA" id="ARBA00022603"/>
    </source>
</evidence>
<keyword evidence="2 5" id="KW-0808">Transferase</keyword>
<proteinExistence type="inferred from homology"/>
<dbReference type="EC" id="2.1.1.37" evidence="7"/>
<keyword evidence="3 5" id="KW-0949">S-adenosyl-L-methionine</keyword>
<dbReference type="RefSeq" id="WP_244411446.1">
    <property type="nucleotide sequence ID" value="NZ_AP025564.1"/>
</dbReference>
<sequence>MRYVSLFSGIEAATVAWEPLGWEPVAFAEVDPFCCEVLKYRFPEVPNLGDVRSIDWRRFVEDHGRPDVVVGGSPCQSFSVAGRREGLAGESGLMYEYIRAVSELRPAYFVWENVPGAFSSEEGEAFRQLLNEMDELGYGMAWRVLDAQFFGVAQRRRRVFVVGVLGDGAAPAEVLFEPEGLEWDLPSGKVKRKELADAARRGDGCADGMDEGCIGFNHNASGSRGMAESIDLSPTLRTCNGAKPNSNNVPAVMAFCAGNTAGAGSLGAQWEVSPTLRAGASGTNQVPTVCMADANANAAIDVELCGTLKVGGEPPICFTQNTRDEVRLVGGDGSLSGALCSRPGAKQQSYVVQSAEVDHGAVWQWPWIVRRLTPRECERLQGFPDDWTLVPYRGRPADEFPDSPRYSALGNSFAVPVVRWIGERIARVDSSLGLAG</sequence>
<dbReference type="PROSITE" id="PS51679">
    <property type="entry name" value="SAM_MT_C5"/>
    <property type="match status" value="1"/>
</dbReference>
<dbReference type="GO" id="GO:0032259">
    <property type="term" value="P:methylation"/>
    <property type="evidence" value="ECO:0007669"/>
    <property type="project" value="UniProtKB-KW"/>
</dbReference>
<name>A0ABN6MA84_9ACTN</name>
<organism evidence="8 9">
    <name type="scientific">Raoultibacter timonensis</name>
    <dbReference type="NCBI Taxonomy" id="1907662"/>
    <lineage>
        <taxon>Bacteria</taxon>
        <taxon>Bacillati</taxon>
        <taxon>Actinomycetota</taxon>
        <taxon>Coriobacteriia</taxon>
        <taxon>Eggerthellales</taxon>
        <taxon>Eggerthellaceae</taxon>
        <taxon>Raoultibacter</taxon>
    </lineage>
</organism>
<dbReference type="InterPro" id="IPR029063">
    <property type="entry name" value="SAM-dependent_MTases_sf"/>
</dbReference>
<evidence type="ECO:0000256" key="6">
    <source>
        <dbReference type="RuleBase" id="RU000416"/>
    </source>
</evidence>
<reference evidence="8 9" key="1">
    <citation type="submission" date="2022-01" db="EMBL/GenBank/DDBJ databases">
        <title>Novel bile acid biosynthetic pathways are enriched in the microbiome of centenarians.</title>
        <authorList>
            <person name="Sato Y."/>
            <person name="Atarashi K."/>
            <person name="Plichta R.D."/>
            <person name="Arai Y."/>
            <person name="Sasajima S."/>
            <person name="Kearney M.S."/>
            <person name="Suda W."/>
            <person name="Takeshita K."/>
            <person name="Sasaki T."/>
            <person name="Okamoto S."/>
            <person name="Skelly N.A."/>
            <person name="Okamura Y."/>
            <person name="Vlamakis H."/>
            <person name="Li Y."/>
            <person name="Tanoue T."/>
            <person name="Takei H."/>
            <person name="Nittono H."/>
            <person name="Narushima S."/>
            <person name="Irie J."/>
            <person name="Itoh H."/>
            <person name="Moriya K."/>
            <person name="Sugiura Y."/>
            <person name="Suematsu M."/>
            <person name="Moritoki N."/>
            <person name="Shibata S."/>
            <person name="Littman R.D."/>
            <person name="Fischbach A.M."/>
            <person name="Uwamino Y."/>
            <person name="Inoue T."/>
            <person name="Honda A."/>
            <person name="Hattori M."/>
            <person name="Murai T."/>
            <person name="Xavier J.R."/>
            <person name="Hirose N."/>
            <person name="Honda K."/>
        </authorList>
    </citation>
    <scope>NUCLEOTIDE SEQUENCE [LARGE SCALE GENOMIC DNA]</scope>
    <source>
        <strain evidence="8 9">CE91-St30</strain>
    </source>
</reference>
<dbReference type="Proteomes" id="UP001320544">
    <property type="component" value="Chromosome"/>
</dbReference>
<dbReference type="InterPro" id="IPR050390">
    <property type="entry name" value="C5-Methyltransferase"/>
</dbReference>
<evidence type="ECO:0000256" key="3">
    <source>
        <dbReference type="ARBA" id="ARBA00022691"/>
    </source>
</evidence>
<evidence type="ECO:0000313" key="9">
    <source>
        <dbReference type="Proteomes" id="UP001320544"/>
    </source>
</evidence>
<keyword evidence="4" id="KW-0680">Restriction system</keyword>
<gene>
    <name evidence="8" type="ORF">CE91St30_02560</name>
</gene>
<feature type="active site" evidence="5">
    <location>
        <position position="75"/>
    </location>
</feature>
<evidence type="ECO:0000256" key="2">
    <source>
        <dbReference type="ARBA" id="ARBA00022679"/>
    </source>
</evidence>
<dbReference type="InterPro" id="IPR018117">
    <property type="entry name" value="C5_DNA_meth_AS"/>
</dbReference>
<dbReference type="Gene3D" id="3.40.50.150">
    <property type="entry name" value="Vaccinia Virus protein VP39"/>
    <property type="match status" value="1"/>
</dbReference>
<evidence type="ECO:0000256" key="5">
    <source>
        <dbReference type="PROSITE-ProRule" id="PRU01016"/>
    </source>
</evidence>
<comment type="catalytic activity">
    <reaction evidence="7">
        <text>a 2'-deoxycytidine in DNA + S-adenosyl-L-methionine = a 5-methyl-2'-deoxycytidine in DNA + S-adenosyl-L-homocysteine + H(+)</text>
        <dbReference type="Rhea" id="RHEA:13681"/>
        <dbReference type="Rhea" id="RHEA-COMP:11369"/>
        <dbReference type="Rhea" id="RHEA-COMP:11370"/>
        <dbReference type="ChEBI" id="CHEBI:15378"/>
        <dbReference type="ChEBI" id="CHEBI:57856"/>
        <dbReference type="ChEBI" id="CHEBI:59789"/>
        <dbReference type="ChEBI" id="CHEBI:85452"/>
        <dbReference type="ChEBI" id="CHEBI:85454"/>
        <dbReference type="EC" id="2.1.1.37"/>
    </reaction>
</comment>
<dbReference type="Pfam" id="PF00145">
    <property type="entry name" value="DNA_methylase"/>
    <property type="match status" value="2"/>
</dbReference>
<comment type="similarity">
    <text evidence="5 6">Belongs to the class I-like SAM-binding methyltransferase superfamily. C5-methyltransferase family.</text>
</comment>
<dbReference type="InterPro" id="IPR001525">
    <property type="entry name" value="C5_MeTfrase"/>
</dbReference>